<gene>
    <name evidence="1" type="ORF">METSCH_D03020</name>
</gene>
<dbReference type="AlphaFoldDB" id="A0A4P6XSW1"/>
<dbReference type="EMBL" id="CP034459">
    <property type="protein sequence ID" value="QBM89238.1"/>
    <property type="molecule type" value="Genomic_DNA"/>
</dbReference>
<dbReference type="Proteomes" id="UP000292447">
    <property type="component" value="Chromosome IV"/>
</dbReference>
<keyword evidence="2" id="KW-1185">Reference proteome</keyword>
<accession>A0A4P6XSW1</accession>
<evidence type="ECO:0000313" key="2">
    <source>
        <dbReference type="Proteomes" id="UP000292447"/>
    </source>
</evidence>
<evidence type="ECO:0000313" key="1">
    <source>
        <dbReference type="EMBL" id="QBM89238.1"/>
    </source>
</evidence>
<sequence length="347" mass="37388">MDLPLLHRRLQQALVLELLQQRVTQSGGGLLNNDTSGLQRGNLGVGVTLTAGHNGTGVTHTSAWWRRDTGDERHHGLGALGSGQVVLLQELRGLLLGSTTNLTNQNDTLSLLVVQEQRQSIDEVGAGEWVSAHTNDQRLAQANLRGLSHGLVGQSTRSRNDTDLTSLVDVRGHDTDLTLVRRNQTRAVGAHQSGFQLRLQDLCNAHHVMLWDTLSDGHGERNLGLDGLLNRLGGNRWRDENTSRAGASLLHRVFHAGENGTVQVLGAGLLWVGTTHNLRAVGNRLLGVERGLFAGETLIDHFRVLGHLQVLDGGRVVLGGGGRGKATGKVLGQHGVWIRVVVGRKAV</sequence>
<name>A0A4P6XSW1_9ASCO</name>
<organism evidence="1 2">
    <name type="scientific">Metschnikowia aff. pulcherrima</name>
    <dbReference type="NCBI Taxonomy" id="2163413"/>
    <lineage>
        <taxon>Eukaryota</taxon>
        <taxon>Fungi</taxon>
        <taxon>Dikarya</taxon>
        <taxon>Ascomycota</taxon>
        <taxon>Saccharomycotina</taxon>
        <taxon>Pichiomycetes</taxon>
        <taxon>Metschnikowiaceae</taxon>
        <taxon>Metschnikowia</taxon>
    </lineage>
</organism>
<protein>
    <submittedName>
        <fullName evidence="1">Uncharacterized protein</fullName>
    </submittedName>
</protein>
<proteinExistence type="predicted"/>
<reference evidence="2" key="1">
    <citation type="submission" date="2019-03" db="EMBL/GenBank/DDBJ databases">
        <title>Snf2 controls pulcherriminic acid biosynthesis and connects pigmentation and antifungal activity of the yeast Metschnikowia pulcherrima.</title>
        <authorList>
            <person name="Gore-Lloyd D."/>
            <person name="Sumann I."/>
            <person name="Brachmann A.O."/>
            <person name="Schneeberger K."/>
            <person name="Ortiz-Merino R.A."/>
            <person name="Moreno-Beltran M."/>
            <person name="Schlaefli M."/>
            <person name="Kirner P."/>
            <person name="Santos Kron A."/>
            <person name="Wolfe K.H."/>
            <person name="Piel J."/>
            <person name="Ahrens C.H."/>
            <person name="Henk D."/>
            <person name="Freimoser F.M."/>
        </authorList>
    </citation>
    <scope>NUCLEOTIDE SEQUENCE [LARGE SCALE GENOMIC DNA]</scope>
    <source>
        <strain evidence="2">APC 1.2</strain>
    </source>
</reference>